<protein>
    <submittedName>
        <fullName evidence="2">Uncharacterized protein</fullName>
    </submittedName>
</protein>
<dbReference type="EMBL" id="JAYGHG010000001">
    <property type="protein sequence ID" value="MEA5579904.1"/>
    <property type="molecule type" value="Genomic_DNA"/>
</dbReference>
<dbReference type="Proteomes" id="UP001302120">
    <property type="component" value="Unassembled WGS sequence"/>
</dbReference>
<evidence type="ECO:0000256" key="1">
    <source>
        <dbReference type="SAM" id="SignalP"/>
    </source>
</evidence>
<evidence type="ECO:0000313" key="3">
    <source>
        <dbReference type="Proteomes" id="UP001302120"/>
    </source>
</evidence>
<evidence type="ECO:0000313" key="2">
    <source>
        <dbReference type="EMBL" id="MEA5579904.1"/>
    </source>
</evidence>
<gene>
    <name evidence="2" type="ORF">VB620_00945</name>
</gene>
<name>A0ABU5U8S6_9CYAN</name>
<proteinExistence type="predicted"/>
<sequence>MKKAVIAKILISSLSCLSLFLPSQADAQLLPQPWVSIGEKDGDVTYAVGVRALDFGVELGQGPDGSTGADILKFISLPVISPYVGVGWYSEDQGVAFSGGVQVGASDNVFIGGGYNSVRGVNGQLGIRF</sequence>
<comment type="caution">
    <text evidence="2">The sequence shown here is derived from an EMBL/GenBank/DDBJ whole genome shotgun (WGS) entry which is preliminary data.</text>
</comment>
<keyword evidence="3" id="KW-1185">Reference proteome</keyword>
<dbReference type="RefSeq" id="WP_323194246.1">
    <property type="nucleotide sequence ID" value="NZ_JAYGHG010000001.1"/>
</dbReference>
<feature type="chain" id="PRO_5047376954" evidence="1">
    <location>
        <begin position="28"/>
        <end position="129"/>
    </location>
</feature>
<organism evidence="2 3">
    <name type="scientific">Nodularia harveyana UHCC-0300</name>
    <dbReference type="NCBI Taxonomy" id="2974287"/>
    <lineage>
        <taxon>Bacteria</taxon>
        <taxon>Bacillati</taxon>
        <taxon>Cyanobacteriota</taxon>
        <taxon>Cyanophyceae</taxon>
        <taxon>Nostocales</taxon>
        <taxon>Nodulariaceae</taxon>
        <taxon>Nodularia</taxon>
    </lineage>
</organism>
<accession>A0ABU5U8S6</accession>
<feature type="signal peptide" evidence="1">
    <location>
        <begin position="1"/>
        <end position="27"/>
    </location>
</feature>
<keyword evidence="1" id="KW-0732">Signal</keyword>
<reference evidence="2 3" key="1">
    <citation type="submission" date="2023-12" db="EMBL/GenBank/DDBJ databases">
        <title>Baltic Sea Cyanobacteria.</title>
        <authorList>
            <person name="Delbaje E."/>
            <person name="Fewer D.P."/>
            <person name="Shishido T.K."/>
        </authorList>
    </citation>
    <scope>NUCLEOTIDE SEQUENCE [LARGE SCALE GENOMIC DNA]</scope>
    <source>
        <strain evidence="2 3">UHCC-0300</strain>
    </source>
</reference>